<keyword evidence="5" id="KW-1185">Reference proteome</keyword>
<proteinExistence type="predicted"/>
<reference evidence="4 5" key="1">
    <citation type="submission" date="2022-10" db="EMBL/GenBank/DDBJ databases">
        <title>Identification of biosynthetic pathway for the production of the potent trypsin inhibitor radiosumin.</title>
        <authorList>
            <person name="Fewer D.P."/>
            <person name="Delbaje E."/>
            <person name="Ouyang X."/>
            <person name="Agostino P.D."/>
            <person name="Wahlsten M."/>
            <person name="Jokela J."/>
            <person name="Permi P."/>
            <person name="Haapaniemi E."/>
            <person name="Koistinen H."/>
        </authorList>
    </citation>
    <scope>NUCLEOTIDE SEQUENCE [LARGE SCALE GENOMIC DNA]</scope>
    <source>
        <strain evidence="4 5">NIES-515</strain>
    </source>
</reference>
<dbReference type="RefSeq" id="WP_263746303.1">
    <property type="nucleotide sequence ID" value="NZ_JAOWRF010000213.1"/>
</dbReference>
<feature type="domain" description="Mce/MlaD" evidence="3">
    <location>
        <begin position="38"/>
        <end position="113"/>
    </location>
</feature>
<feature type="transmembrane region" description="Helical" evidence="2">
    <location>
        <begin position="12"/>
        <end position="29"/>
    </location>
</feature>
<dbReference type="EMBL" id="JAOWRF010000213">
    <property type="protein sequence ID" value="MCV3214727.1"/>
    <property type="molecule type" value="Genomic_DNA"/>
</dbReference>
<evidence type="ECO:0000256" key="2">
    <source>
        <dbReference type="SAM" id="Phobius"/>
    </source>
</evidence>
<evidence type="ECO:0000313" key="4">
    <source>
        <dbReference type="EMBL" id="MCV3214727.1"/>
    </source>
</evidence>
<dbReference type="Pfam" id="PF02470">
    <property type="entry name" value="MlaD"/>
    <property type="match status" value="1"/>
</dbReference>
<comment type="caution">
    <text evidence="4">The sequence shown here is derived from an EMBL/GenBank/DDBJ whole genome shotgun (WGS) entry which is preliminary data.</text>
</comment>
<accession>A0ABT3B033</accession>
<organism evidence="4 5">
    <name type="scientific">Plectonema radiosum NIES-515</name>
    <dbReference type="NCBI Taxonomy" id="2986073"/>
    <lineage>
        <taxon>Bacteria</taxon>
        <taxon>Bacillati</taxon>
        <taxon>Cyanobacteriota</taxon>
        <taxon>Cyanophyceae</taxon>
        <taxon>Oscillatoriophycideae</taxon>
        <taxon>Oscillatoriales</taxon>
        <taxon>Microcoleaceae</taxon>
        <taxon>Plectonema</taxon>
    </lineage>
</organism>
<name>A0ABT3B033_9CYAN</name>
<dbReference type="PANTHER" id="PTHR34675:SF1">
    <property type="entry name" value="PROTEIN TRIGALACTOSYLDIACYLGLYCEROL 2, CHLOROPLASTIC"/>
    <property type="match status" value="1"/>
</dbReference>
<gene>
    <name evidence="4" type="ORF">OGM63_14580</name>
</gene>
<feature type="region of interest" description="Disordered" evidence="1">
    <location>
        <begin position="443"/>
        <end position="495"/>
    </location>
</feature>
<protein>
    <submittedName>
        <fullName evidence="4">MlaD family protein</fullName>
    </submittedName>
</protein>
<sequence length="495" mass="53644">MRSRTFREGSVGLLLLAGLGVFGLILLWLNRVTTSQRSYKVIIEFANAGGMQKGTLVRYRGVKVGSISKIQPGLNNVEVEVDISQPELKIPRDVLVETNQSGLISESIIDITPKATLIQATDVAKATEKNCNPQIILCNGSRLKGQVGISVDELIRSSTALSVAYSNPKFYNNVNKTLETASQAAASVAALSRELQVLSKNAQQQLGTFSATANSVQRATDKLSTSTSQTVNQFGTTAKQFSTTATEFGTTAKTISSTANQAKSLVTNLDNLVTTNRSTLVGTLNNLSQTSNQLRVTVSSLSPTVNRFTKGKLLENLETLSANAAQASTNLRDATKSFNDPNNRLLLQQTLDSARVTFENTQKITSDLDELTGDPAFRNNLRQLVNGLSTLVSSTEQMQQQVQIADTLDSFKASVNKSDLVIATPRTQEVMIINISPTALKSAAKKPEITTTSSSTSTSSQARLLKQLRDYQEQQKKLHLSKQEEKTGFKLTTDN</sequence>
<keyword evidence="2" id="KW-0812">Transmembrane</keyword>
<evidence type="ECO:0000256" key="1">
    <source>
        <dbReference type="SAM" id="MobiDB-lite"/>
    </source>
</evidence>
<feature type="compositionally biased region" description="Low complexity" evidence="1">
    <location>
        <begin position="450"/>
        <end position="460"/>
    </location>
</feature>
<dbReference type="InterPro" id="IPR039342">
    <property type="entry name" value="TGD2-like"/>
</dbReference>
<dbReference type="PANTHER" id="PTHR34675">
    <property type="entry name" value="PROTEIN TRIGALACTOSYLDIACYLGLYCEROL 2, CHLOROPLASTIC"/>
    <property type="match status" value="1"/>
</dbReference>
<dbReference type="InterPro" id="IPR003399">
    <property type="entry name" value="Mce/MlaD"/>
</dbReference>
<feature type="compositionally biased region" description="Basic and acidic residues" evidence="1">
    <location>
        <begin position="467"/>
        <end position="488"/>
    </location>
</feature>
<evidence type="ECO:0000259" key="3">
    <source>
        <dbReference type="Pfam" id="PF02470"/>
    </source>
</evidence>
<keyword evidence="2" id="KW-1133">Transmembrane helix</keyword>
<evidence type="ECO:0000313" key="5">
    <source>
        <dbReference type="Proteomes" id="UP001526143"/>
    </source>
</evidence>
<dbReference type="Proteomes" id="UP001526143">
    <property type="component" value="Unassembled WGS sequence"/>
</dbReference>
<keyword evidence="2" id="KW-0472">Membrane</keyword>